<evidence type="ECO:0000256" key="4">
    <source>
        <dbReference type="ARBA" id="ARBA00022989"/>
    </source>
</evidence>
<dbReference type="InterPro" id="IPR005828">
    <property type="entry name" value="MFS_sugar_transport-like"/>
</dbReference>
<evidence type="ECO:0000256" key="5">
    <source>
        <dbReference type="ARBA" id="ARBA00023136"/>
    </source>
</evidence>
<dbReference type="PROSITE" id="PS50850">
    <property type="entry name" value="MFS"/>
    <property type="match status" value="1"/>
</dbReference>
<feature type="transmembrane region" description="Helical" evidence="9">
    <location>
        <begin position="307"/>
        <end position="329"/>
    </location>
</feature>
<dbReference type="Pfam" id="PF00083">
    <property type="entry name" value="Sugar_tr"/>
    <property type="match status" value="1"/>
</dbReference>
<feature type="chain" id="PRO_5042064331" description="Major facilitator superfamily (MFS) profile domain-containing protein" evidence="10">
    <location>
        <begin position="25"/>
        <end position="469"/>
    </location>
</feature>
<keyword evidence="6" id="KW-0325">Glycoprotein</keyword>
<comment type="subcellular location">
    <subcellularLocation>
        <location evidence="1">Cell membrane</location>
        <topology evidence="1">Multi-pass membrane protein</topology>
    </subcellularLocation>
</comment>
<keyword evidence="13" id="KW-1185">Reference proteome</keyword>
<dbReference type="Gene3D" id="1.20.1250.20">
    <property type="entry name" value="MFS general substrate transporter like domains"/>
    <property type="match status" value="1"/>
</dbReference>
<feature type="transmembrane region" description="Helical" evidence="9">
    <location>
        <begin position="135"/>
        <end position="155"/>
    </location>
</feature>
<keyword evidence="10" id="KW-0732">Signal</keyword>
<evidence type="ECO:0000256" key="2">
    <source>
        <dbReference type="ARBA" id="ARBA00022475"/>
    </source>
</evidence>
<dbReference type="NCBIfam" id="TIGR00879">
    <property type="entry name" value="SP"/>
    <property type="match status" value="1"/>
</dbReference>
<dbReference type="CDD" id="cd17358">
    <property type="entry name" value="MFS_GLUT6_8_Class3_like"/>
    <property type="match status" value="1"/>
</dbReference>
<evidence type="ECO:0000256" key="10">
    <source>
        <dbReference type="SAM" id="SignalP"/>
    </source>
</evidence>
<feature type="transmembrane region" description="Helical" evidence="9">
    <location>
        <begin position="242"/>
        <end position="267"/>
    </location>
</feature>
<dbReference type="PANTHER" id="PTHR48021">
    <property type="match status" value="1"/>
</dbReference>
<keyword evidence="2" id="KW-1003">Cell membrane</keyword>
<feature type="transmembrane region" description="Helical" evidence="9">
    <location>
        <begin position="341"/>
        <end position="365"/>
    </location>
</feature>
<evidence type="ECO:0000256" key="3">
    <source>
        <dbReference type="ARBA" id="ARBA00022692"/>
    </source>
</evidence>
<evidence type="ECO:0000313" key="12">
    <source>
        <dbReference type="EMBL" id="KAH8354983.1"/>
    </source>
</evidence>
<evidence type="ECO:0000313" key="13">
    <source>
        <dbReference type="Proteomes" id="UP001200034"/>
    </source>
</evidence>
<evidence type="ECO:0000256" key="1">
    <source>
        <dbReference type="ARBA" id="ARBA00004651"/>
    </source>
</evidence>
<feature type="non-terminal residue" evidence="12">
    <location>
        <position position="1"/>
    </location>
</feature>
<dbReference type="PRINTS" id="PR00171">
    <property type="entry name" value="SUGRTRNSPORT"/>
</dbReference>
<dbReference type="PANTHER" id="PTHR48021:SF96">
    <property type="entry name" value="FACILITATED TREHALOSE TRANSPORTER TRET1-1-RELATED"/>
    <property type="match status" value="1"/>
</dbReference>
<reference evidence="12" key="1">
    <citation type="journal article" date="2021" name="Mol. Ecol. Resour.">
        <title>Phylogenomic analyses of the genus Drosophila reveals genomic signals of climate adaptation.</title>
        <authorList>
            <person name="Li F."/>
            <person name="Rane R.V."/>
            <person name="Luria V."/>
            <person name="Xiong Z."/>
            <person name="Chen J."/>
            <person name="Li Z."/>
            <person name="Catullo R.A."/>
            <person name="Griffin P.C."/>
            <person name="Schiffer M."/>
            <person name="Pearce S."/>
            <person name="Lee S.F."/>
            <person name="McElroy K."/>
            <person name="Stocker A."/>
            <person name="Shirriffs J."/>
            <person name="Cockerell F."/>
            <person name="Coppin C."/>
            <person name="Sgro C.M."/>
            <person name="Karger A."/>
            <person name="Cain J.W."/>
            <person name="Weber J.A."/>
            <person name="Santpere G."/>
            <person name="Kirschner M.W."/>
            <person name="Hoffmann A.A."/>
            <person name="Oakeshott J.G."/>
            <person name="Zhang G."/>
        </authorList>
    </citation>
    <scope>NUCLEOTIDE SEQUENCE</scope>
    <source>
        <strain evidence="12">BGI-SZ-2011g</strain>
    </source>
</reference>
<organism evidence="12 13">
    <name type="scientific">Drosophila rubida</name>
    <dbReference type="NCBI Taxonomy" id="30044"/>
    <lineage>
        <taxon>Eukaryota</taxon>
        <taxon>Metazoa</taxon>
        <taxon>Ecdysozoa</taxon>
        <taxon>Arthropoda</taxon>
        <taxon>Hexapoda</taxon>
        <taxon>Insecta</taxon>
        <taxon>Pterygota</taxon>
        <taxon>Neoptera</taxon>
        <taxon>Endopterygota</taxon>
        <taxon>Diptera</taxon>
        <taxon>Brachycera</taxon>
        <taxon>Muscomorpha</taxon>
        <taxon>Ephydroidea</taxon>
        <taxon>Drosophilidae</taxon>
        <taxon>Drosophila</taxon>
    </lineage>
</organism>
<keyword evidence="3 9" id="KW-0812">Transmembrane</keyword>
<evidence type="ECO:0000259" key="11">
    <source>
        <dbReference type="PROSITE" id="PS50850"/>
    </source>
</evidence>
<dbReference type="AlphaFoldDB" id="A0AAD4JST5"/>
<feature type="transmembrane region" description="Helical" evidence="9">
    <location>
        <begin position="83"/>
        <end position="104"/>
    </location>
</feature>
<evidence type="ECO:0000256" key="9">
    <source>
        <dbReference type="SAM" id="Phobius"/>
    </source>
</evidence>
<comment type="similarity">
    <text evidence="7">Belongs to the major facilitator superfamily. Sugar transporter (TC 2.A.1.1) family. Trehalose transporter subfamily.</text>
</comment>
<keyword evidence="4 9" id="KW-1133">Transmembrane helix</keyword>
<feature type="transmembrane region" description="Helical" evidence="9">
    <location>
        <begin position="427"/>
        <end position="449"/>
    </location>
</feature>
<sequence>ARASQIVAALAVSMCSYCVGNAVAYTSPALPSMTNENQTHFSVSPQEASWVGGIMPLAGLTGGICGGPLIMYLGRKRTAMMTFVPFIVGWLLIANAAAVSMVLTGRTLCGYAVGVASLAMPVYLGEVIHPLIRGVLGLLPTLIGNMGMLLCFVVGSFTTWWQLAFVSGAMCIPFFVLLMLVPESPRWYLASGKTEKAANALARLRRQDANVSDELKEMVKSMGDVTDTPSCKELFQKKYCRAVSIAVALMVFQQLSGINAVIFYTVMIFDLSGSTIDSHLSAIIVGVVNFMATLIATFIIDLAGRKMLLYISAIAMSMTLLVLTAFFYVKSNGVNMSDISWVPLVSFMIYVLGFSMGFGPIPWLMMGEILPSRIRGPAASVVVGSNWGCTFIVTKTFQDLIGEPPKLFPLSHQSNARLFLRSDYAGAHGAFGFFCFICIMAIVFIKLVVPETKNKSLEQIEEELTGVAA</sequence>
<dbReference type="InterPro" id="IPR036259">
    <property type="entry name" value="MFS_trans_sf"/>
</dbReference>
<evidence type="ECO:0000256" key="8">
    <source>
        <dbReference type="RuleBase" id="RU003346"/>
    </source>
</evidence>
<dbReference type="InterPro" id="IPR044775">
    <property type="entry name" value="MFS_ERD6/Tret1-like"/>
</dbReference>
<feature type="domain" description="Major facilitator superfamily (MFS) profile" evidence="11">
    <location>
        <begin position="4"/>
        <end position="453"/>
    </location>
</feature>
<dbReference type="InterPro" id="IPR020846">
    <property type="entry name" value="MFS_dom"/>
</dbReference>
<feature type="non-terminal residue" evidence="12">
    <location>
        <position position="469"/>
    </location>
</feature>
<dbReference type="Proteomes" id="UP001200034">
    <property type="component" value="Unassembled WGS sequence"/>
</dbReference>
<keyword evidence="5 9" id="KW-0472">Membrane</keyword>
<feature type="transmembrane region" description="Helical" evidence="9">
    <location>
        <begin position="279"/>
        <end position="300"/>
    </location>
</feature>
<protein>
    <recommendedName>
        <fullName evidence="11">Major facilitator superfamily (MFS) profile domain-containing protein</fullName>
    </recommendedName>
</protein>
<evidence type="ECO:0000256" key="6">
    <source>
        <dbReference type="ARBA" id="ARBA00023180"/>
    </source>
</evidence>
<dbReference type="InterPro" id="IPR050549">
    <property type="entry name" value="MFS_Trehalose_Transporter"/>
</dbReference>
<feature type="transmembrane region" description="Helical" evidence="9">
    <location>
        <begin position="48"/>
        <end position="71"/>
    </location>
</feature>
<name>A0AAD4JST5_9MUSC</name>
<accession>A0AAD4JST5</accession>
<proteinExistence type="inferred from homology"/>
<feature type="transmembrane region" description="Helical" evidence="9">
    <location>
        <begin position="110"/>
        <end position="128"/>
    </location>
</feature>
<dbReference type="InterPro" id="IPR003663">
    <property type="entry name" value="Sugar/inositol_transpt"/>
</dbReference>
<dbReference type="FunFam" id="1.20.1250.20:FF:000055">
    <property type="entry name" value="Facilitated trehalose transporter Tret1-2 homolog"/>
    <property type="match status" value="1"/>
</dbReference>
<feature type="transmembrane region" description="Helical" evidence="9">
    <location>
        <begin position="161"/>
        <end position="181"/>
    </location>
</feature>
<feature type="signal peptide" evidence="10">
    <location>
        <begin position="1"/>
        <end position="24"/>
    </location>
</feature>
<comment type="caution">
    <text evidence="12">The sequence shown here is derived from an EMBL/GenBank/DDBJ whole genome shotgun (WGS) entry which is preliminary data.</text>
</comment>
<dbReference type="EMBL" id="JAJJHW010003889">
    <property type="protein sequence ID" value="KAH8354983.1"/>
    <property type="molecule type" value="Genomic_DNA"/>
</dbReference>
<evidence type="ECO:0000256" key="7">
    <source>
        <dbReference type="ARBA" id="ARBA00024348"/>
    </source>
</evidence>
<gene>
    <name evidence="12" type="ORF">KR093_003276</name>
</gene>
<dbReference type="SUPFAM" id="SSF103473">
    <property type="entry name" value="MFS general substrate transporter"/>
    <property type="match status" value="1"/>
</dbReference>
<dbReference type="GO" id="GO:0051119">
    <property type="term" value="F:sugar transmembrane transporter activity"/>
    <property type="evidence" value="ECO:0007669"/>
    <property type="project" value="InterPro"/>
</dbReference>
<dbReference type="GO" id="GO:0005886">
    <property type="term" value="C:plasma membrane"/>
    <property type="evidence" value="ECO:0007669"/>
    <property type="project" value="UniProtKB-SubCell"/>
</dbReference>
<keyword evidence="8" id="KW-0813">Transport</keyword>